<reference evidence="2" key="1">
    <citation type="journal article" date="2019" name="Plant Biotechnol. J.">
        <title>Genome sequencing of the Australian wild diploid species Gossypium australe highlights disease resistance and delayed gland morphogenesis.</title>
        <authorList>
            <person name="Cai Y."/>
            <person name="Cai X."/>
            <person name="Wang Q."/>
            <person name="Wang P."/>
            <person name="Zhang Y."/>
            <person name="Cai C."/>
            <person name="Xu Y."/>
            <person name="Wang K."/>
            <person name="Zhou Z."/>
            <person name="Wang C."/>
            <person name="Geng S."/>
            <person name="Li B."/>
            <person name="Dong Q."/>
            <person name="Hou Y."/>
            <person name="Wang H."/>
            <person name="Ai P."/>
            <person name="Liu Z."/>
            <person name="Yi F."/>
            <person name="Sun M."/>
            <person name="An G."/>
            <person name="Cheng J."/>
            <person name="Zhang Y."/>
            <person name="Shi Q."/>
            <person name="Xie Y."/>
            <person name="Shi X."/>
            <person name="Chang Y."/>
            <person name="Huang F."/>
            <person name="Chen Y."/>
            <person name="Hong S."/>
            <person name="Mi L."/>
            <person name="Sun Q."/>
            <person name="Zhang L."/>
            <person name="Zhou B."/>
            <person name="Peng R."/>
            <person name="Zhang X."/>
            <person name="Liu F."/>
        </authorList>
    </citation>
    <scope>NUCLEOTIDE SEQUENCE [LARGE SCALE GENOMIC DNA]</scope>
    <source>
        <strain evidence="2">cv. PA1801</strain>
    </source>
</reference>
<dbReference type="InterPro" id="IPR043502">
    <property type="entry name" value="DNA/RNA_pol_sf"/>
</dbReference>
<dbReference type="AlphaFoldDB" id="A0A5B6WU46"/>
<evidence type="ECO:0000313" key="1">
    <source>
        <dbReference type="EMBL" id="KAA3484377.1"/>
    </source>
</evidence>
<name>A0A5B6WU46_9ROSI</name>
<dbReference type="InterPro" id="IPR021109">
    <property type="entry name" value="Peptidase_aspartic_dom_sf"/>
</dbReference>
<dbReference type="Proteomes" id="UP000325315">
    <property type="component" value="Unassembled WGS sequence"/>
</dbReference>
<dbReference type="EMBL" id="SMMG02000002">
    <property type="protein sequence ID" value="KAA3484377.1"/>
    <property type="molecule type" value="Genomic_DNA"/>
</dbReference>
<dbReference type="Gene3D" id="3.30.70.270">
    <property type="match status" value="1"/>
</dbReference>
<evidence type="ECO:0000313" key="2">
    <source>
        <dbReference type="Proteomes" id="UP000325315"/>
    </source>
</evidence>
<protein>
    <submittedName>
        <fullName evidence="1">DNA/RNA polymerases superfamily protein</fullName>
    </submittedName>
</protein>
<dbReference type="OrthoDB" id="1703479at2759"/>
<accession>A0A5B6WU46</accession>
<dbReference type="Gene3D" id="3.10.10.10">
    <property type="entry name" value="HIV Type 1 Reverse Transcriptase, subunit A, domain 1"/>
    <property type="match status" value="2"/>
</dbReference>
<organism evidence="1 2">
    <name type="scientific">Gossypium australe</name>
    <dbReference type="NCBI Taxonomy" id="47621"/>
    <lineage>
        <taxon>Eukaryota</taxon>
        <taxon>Viridiplantae</taxon>
        <taxon>Streptophyta</taxon>
        <taxon>Embryophyta</taxon>
        <taxon>Tracheophyta</taxon>
        <taxon>Spermatophyta</taxon>
        <taxon>Magnoliopsida</taxon>
        <taxon>eudicotyledons</taxon>
        <taxon>Gunneridae</taxon>
        <taxon>Pentapetalae</taxon>
        <taxon>rosids</taxon>
        <taxon>malvids</taxon>
        <taxon>Malvales</taxon>
        <taxon>Malvaceae</taxon>
        <taxon>Malvoideae</taxon>
        <taxon>Gossypium</taxon>
    </lineage>
</organism>
<dbReference type="InterPro" id="IPR043128">
    <property type="entry name" value="Rev_trsase/Diguanyl_cyclase"/>
</dbReference>
<dbReference type="InterPro" id="IPR032567">
    <property type="entry name" value="RTL1-rel"/>
</dbReference>
<dbReference type="PANTHER" id="PTHR15503:SF45">
    <property type="entry name" value="RNA-DIRECTED DNA POLYMERASE HOMOLOG"/>
    <property type="match status" value="1"/>
</dbReference>
<dbReference type="SUPFAM" id="SSF56672">
    <property type="entry name" value="DNA/RNA polymerases"/>
    <property type="match status" value="1"/>
</dbReference>
<comment type="caution">
    <text evidence="1">The sequence shown here is derived from an EMBL/GenBank/DDBJ whole genome shotgun (WGS) entry which is preliminary data.</text>
</comment>
<gene>
    <name evidence="1" type="ORF">EPI10_006462</name>
</gene>
<dbReference type="Gene3D" id="2.40.70.10">
    <property type="entry name" value="Acid Proteases"/>
    <property type="match status" value="1"/>
</dbReference>
<dbReference type="PANTHER" id="PTHR15503">
    <property type="entry name" value="LDOC1 RELATED"/>
    <property type="match status" value="1"/>
</dbReference>
<sequence length="210" mass="24018">MIHDKIFSINLLIMPFGDFDIILGMDWLSEHGVILDCCKKKFTIQNESGDKIEVNARIISTIQANKLIHQGCAFFLAYVINSNSVISQCNKIWTVCEFPDVFPEELSGLPPNNEVEFTIELYLGIAPKSIPLYCMSPMELKKLKVQLQDLLDHRFLRPSTSPWRAPVLFVKKKDNLFDQLKGASVFSKIDLRSGFYQLKVKENDVPKTTF</sequence>
<dbReference type="Pfam" id="PF08284">
    <property type="entry name" value="RVP_2"/>
    <property type="match status" value="1"/>
</dbReference>
<keyword evidence="2" id="KW-1185">Reference proteome</keyword>
<proteinExistence type="predicted"/>